<evidence type="ECO:0000259" key="2">
    <source>
        <dbReference type="PROSITE" id="PS51208"/>
    </source>
</evidence>
<dbReference type="PANTHER" id="PTHR34720:SF9">
    <property type="entry name" value="BLR4714 PROTEIN"/>
    <property type="match status" value="1"/>
</dbReference>
<dbReference type="PROSITE" id="PS51208">
    <property type="entry name" value="AUTOTRANSPORTER"/>
    <property type="match status" value="1"/>
</dbReference>
<dbReference type="NCBIfam" id="TIGR01414">
    <property type="entry name" value="autotrans_barl"/>
    <property type="match status" value="1"/>
</dbReference>
<dbReference type="InterPro" id="IPR015919">
    <property type="entry name" value="Cadherin-like_sf"/>
</dbReference>
<feature type="domain" description="Fibronectin type-III" evidence="1">
    <location>
        <begin position="117"/>
        <end position="206"/>
    </location>
</feature>
<dbReference type="InterPro" id="IPR003961">
    <property type="entry name" value="FN3_dom"/>
</dbReference>
<dbReference type="Gene3D" id="2.60.40.10">
    <property type="entry name" value="Immunoglobulins"/>
    <property type="match status" value="2"/>
</dbReference>
<dbReference type="InterPro" id="IPR036116">
    <property type="entry name" value="FN3_sf"/>
</dbReference>
<evidence type="ECO:0000259" key="1">
    <source>
        <dbReference type="PROSITE" id="PS50853"/>
    </source>
</evidence>
<dbReference type="PROSITE" id="PS50853">
    <property type="entry name" value="FN3"/>
    <property type="match status" value="1"/>
</dbReference>
<dbReference type="Gene3D" id="2.60.40.1080">
    <property type="match status" value="1"/>
</dbReference>
<dbReference type="EMBL" id="LAJF01000025">
    <property type="protein sequence ID" value="KKB86611.1"/>
    <property type="molecule type" value="Genomic_DNA"/>
</dbReference>
<dbReference type="Gene3D" id="2.40.128.130">
    <property type="entry name" value="Autotransporter beta-domain"/>
    <property type="match status" value="1"/>
</dbReference>
<accession>A0A0F5LWF4</accession>
<evidence type="ECO:0000313" key="4">
    <source>
        <dbReference type="EMBL" id="SHF66258.1"/>
    </source>
</evidence>
<reference evidence="4 6" key="2">
    <citation type="submission" date="2016-11" db="EMBL/GenBank/DDBJ databases">
        <authorList>
            <person name="Jaros S."/>
            <person name="Januszkiewicz K."/>
            <person name="Wedrychowicz H."/>
        </authorList>
    </citation>
    <scope>NUCLEOTIDE SEQUENCE [LARGE SCALE GENOMIC DNA]</scope>
    <source>
        <strain evidence="4 6">DSM 17137</strain>
    </source>
</reference>
<dbReference type="GO" id="GO:0005509">
    <property type="term" value="F:calcium ion binding"/>
    <property type="evidence" value="ECO:0007669"/>
    <property type="project" value="InterPro"/>
</dbReference>
<dbReference type="Proteomes" id="UP000184533">
    <property type="component" value="Unassembled WGS sequence"/>
</dbReference>
<dbReference type="SMART" id="SM00869">
    <property type="entry name" value="Autotransporter"/>
    <property type="match status" value="1"/>
</dbReference>
<gene>
    <name evidence="4" type="ORF">SAMN02745223_03233</name>
    <name evidence="3" type="ORF">VW29_01535</name>
</gene>
<feature type="domain" description="Autotransporter" evidence="2">
    <location>
        <begin position="472"/>
        <end position="733"/>
    </location>
</feature>
<dbReference type="SUPFAM" id="SSF49265">
    <property type="entry name" value="Fibronectin type III"/>
    <property type="match status" value="1"/>
</dbReference>
<dbReference type="Proteomes" id="UP000033608">
    <property type="component" value="Unassembled WGS sequence"/>
</dbReference>
<dbReference type="InterPro" id="IPR006315">
    <property type="entry name" value="OM_autotransptr_brl_dom"/>
</dbReference>
<dbReference type="InterPro" id="IPR013783">
    <property type="entry name" value="Ig-like_fold"/>
</dbReference>
<name>A0A0F5LWF4_9HYPH</name>
<dbReference type="PATRIC" id="fig|1121477.3.peg.1350"/>
<dbReference type="AlphaFoldDB" id="A0A0F5LWF4"/>
<dbReference type="SUPFAM" id="SSF49313">
    <property type="entry name" value="Cadherin-like"/>
    <property type="match status" value="1"/>
</dbReference>
<evidence type="ECO:0000313" key="6">
    <source>
        <dbReference type="Proteomes" id="UP000184533"/>
    </source>
</evidence>
<dbReference type="Pfam" id="PF05345">
    <property type="entry name" value="He_PIG"/>
    <property type="match status" value="1"/>
</dbReference>
<evidence type="ECO:0000313" key="3">
    <source>
        <dbReference type="EMBL" id="KKB86611.1"/>
    </source>
</evidence>
<organism evidence="3 5">
    <name type="scientific">Devosia limi DSM 17137</name>
    <dbReference type="NCBI Taxonomy" id="1121477"/>
    <lineage>
        <taxon>Bacteria</taxon>
        <taxon>Pseudomonadati</taxon>
        <taxon>Pseudomonadota</taxon>
        <taxon>Alphaproteobacteria</taxon>
        <taxon>Hyphomicrobiales</taxon>
        <taxon>Devosiaceae</taxon>
        <taxon>Devosia</taxon>
    </lineage>
</organism>
<dbReference type="STRING" id="1121477.SAMN02745223_03233"/>
<sequence length="733" mass="73487">MKRFPGLVSGLFALFVVVFGGVQPALAAPDPVLSQMITFTNPGAQNFGTTPILSATSDSGLTPTFTSSTSNVCTITSGGALTFVSAGTCTINADQAGNGSYLPASQVSRSFMVNPVWPDAQTGVGAVRGDRQASVSFAAPASTGGIDIIGYTVTSSPGGLTATGSSSPLTVGGLTNGIAYTFTVTATNAAGTSSASAPSNSVTPEVGHVITLSPAGGALPDGMAQEVYAPKIAASGNVGALSFNVSAGALPQGLNVDGTGAFVGTIDAAAAGSYSFSITVTDTGGGSVTGNYTMNVVPRAVTAEDKAVVVPPGATPLPVNLSEGATGGPFDTGDVVNVSPPHAGTARIVGADVAQVGGPAPSALYLKFTPNPQFGGTAVVSYTLHSPTLGRSNIASVSFTTTINPVAVEDYFSTLSTGFVKSRAGLLAGAVDVPGLVNRRAMASASAPGSLSFSPSGNSISMNFAASTLAAAASAADSLAMQPVGNDGINFWIDGTATLHVRADNGTDHWGSFALLSAGGDVLVNDKLLVGLALHVDWMDDITDFSRANGTGVLVGPYMSAEIGEGVFLDASVFYGRSWNNVSTSLFGGAFETDRLLARAKLEGQWALSDALTFKPSANALYLQERAGSYTVVDGLGNGAVIDAFTTSQLRVSLGGTLQFSLAAGDGLTVQPFLGGQFGLSMIDGKAGSFGTLTTGFDLLGLGDWTLGTSAELGIDGAGMRSLSGKARLGLRF</sequence>
<dbReference type="EMBL" id="FQVC01000011">
    <property type="protein sequence ID" value="SHF66258.1"/>
    <property type="molecule type" value="Genomic_DNA"/>
</dbReference>
<reference evidence="3 5" key="1">
    <citation type="submission" date="2015-03" db="EMBL/GenBank/DDBJ databases">
        <authorList>
            <person name="Hassan Y.I."/>
            <person name="Lepp D."/>
            <person name="Zhou T."/>
        </authorList>
    </citation>
    <scope>NUCLEOTIDE SEQUENCE [LARGE SCALE GENOMIC DNA]</scope>
    <source>
        <strain evidence="3 5">DSM 17137</strain>
    </source>
</reference>
<dbReference type="SUPFAM" id="SSF103515">
    <property type="entry name" value="Autotransporter"/>
    <property type="match status" value="1"/>
</dbReference>
<dbReference type="InterPro" id="IPR008964">
    <property type="entry name" value="Invasin/intimin_cell_adhesion"/>
</dbReference>
<dbReference type="Pfam" id="PF00041">
    <property type="entry name" value="fn3"/>
    <property type="match status" value="1"/>
</dbReference>
<dbReference type="PANTHER" id="PTHR34720">
    <property type="entry name" value="MICROCYSTIN DEPENDENT PROTEIN"/>
    <property type="match status" value="1"/>
</dbReference>
<dbReference type="SUPFAM" id="SSF49373">
    <property type="entry name" value="Invasin/intimin cell-adhesion fragments"/>
    <property type="match status" value="1"/>
</dbReference>
<dbReference type="InterPro" id="IPR036709">
    <property type="entry name" value="Autotransporte_beta_dom_sf"/>
</dbReference>
<dbReference type="SMART" id="SM00060">
    <property type="entry name" value="FN3"/>
    <property type="match status" value="1"/>
</dbReference>
<protein>
    <submittedName>
        <fullName evidence="4">Outer membrane autotransporter barrel domain-containing protein</fullName>
    </submittedName>
</protein>
<evidence type="ECO:0000313" key="5">
    <source>
        <dbReference type="Proteomes" id="UP000033608"/>
    </source>
</evidence>
<keyword evidence="5" id="KW-1185">Reference proteome</keyword>
<dbReference type="CDD" id="cd00063">
    <property type="entry name" value="FN3"/>
    <property type="match status" value="1"/>
</dbReference>
<dbReference type="InterPro" id="IPR005546">
    <property type="entry name" value="Autotransporte_beta"/>
</dbReference>
<dbReference type="GO" id="GO:0019867">
    <property type="term" value="C:outer membrane"/>
    <property type="evidence" value="ECO:0007669"/>
    <property type="project" value="InterPro"/>
</dbReference>
<proteinExistence type="predicted"/>